<feature type="region of interest" description="Disordered" evidence="1">
    <location>
        <begin position="61"/>
        <end position="85"/>
    </location>
</feature>
<keyword evidence="4" id="KW-1185">Reference proteome</keyword>
<gene>
    <name evidence="3" type="ORF">SAMN04490239_0703</name>
</gene>
<evidence type="ECO:0000313" key="4">
    <source>
        <dbReference type="Proteomes" id="UP000183561"/>
    </source>
</evidence>
<dbReference type="EMBL" id="FNSV01000004">
    <property type="protein sequence ID" value="SEB33334.1"/>
    <property type="molecule type" value="Genomic_DNA"/>
</dbReference>
<accession>A0A1H4IGU6</accession>
<sequence>MFDKFSDRARHVLASDNARTHHHNHLGTGHLLTGIHAAGGPTGATLTSWGITGPHLDSALDEIPAYPNTDTECAGPPFTPPPEKAVGQSLREAALLGHDIIDTEHLLLALLADTTCTGTRILTDLTAISAHEMYDRLRRQLAEHPHTSAKSVHLTRLHGRPLRAPENSRAQSRSDLRRSGHATRRGTCPPVQVRGFSETVVSARSTGGSSPVAVKRWCSQNCTRRSISPPRGVSRMSKPSFLSAHPISLL</sequence>
<organism evidence="3 4">
    <name type="scientific">Rhodococcus koreensis</name>
    <dbReference type="NCBI Taxonomy" id="99653"/>
    <lineage>
        <taxon>Bacteria</taxon>
        <taxon>Bacillati</taxon>
        <taxon>Actinomycetota</taxon>
        <taxon>Actinomycetes</taxon>
        <taxon>Mycobacteriales</taxon>
        <taxon>Nocardiaceae</taxon>
        <taxon>Rhodococcus</taxon>
    </lineage>
</organism>
<dbReference type="Proteomes" id="UP000183561">
    <property type="component" value="Unassembled WGS sequence"/>
</dbReference>
<evidence type="ECO:0000259" key="2">
    <source>
        <dbReference type="Pfam" id="PF02861"/>
    </source>
</evidence>
<feature type="domain" description="Clp R" evidence="2">
    <location>
        <begin position="4"/>
        <end position="124"/>
    </location>
</feature>
<feature type="region of interest" description="Disordered" evidence="1">
    <location>
        <begin position="145"/>
        <end position="193"/>
    </location>
</feature>
<dbReference type="InterPro" id="IPR004176">
    <property type="entry name" value="Clp_R_N"/>
</dbReference>
<dbReference type="AlphaFoldDB" id="A0A1H4IGU6"/>
<protein>
    <submittedName>
        <fullName evidence="3">Clp amino terminal domain-containing protein, pathogenicity island component</fullName>
    </submittedName>
</protein>
<dbReference type="Gene3D" id="1.10.1780.10">
    <property type="entry name" value="Clp, N-terminal domain"/>
    <property type="match status" value="1"/>
</dbReference>
<evidence type="ECO:0000256" key="1">
    <source>
        <dbReference type="SAM" id="MobiDB-lite"/>
    </source>
</evidence>
<reference evidence="4" key="1">
    <citation type="submission" date="2016-10" db="EMBL/GenBank/DDBJ databases">
        <authorList>
            <person name="Varghese N."/>
            <person name="Submissions S."/>
        </authorList>
    </citation>
    <scope>NUCLEOTIDE SEQUENCE [LARGE SCALE GENOMIC DNA]</scope>
    <source>
        <strain evidence="4">DSM 44498</strain>
    </source>
</reference>
<proteinExistence type="predicted"/>
<evidence type="ECO:0000313" key="3">
    <source>
        <dbReference type="EMBL" id="SEB33334.1"/>
    </source>
</evidence>
<name>A0A1H4IGU6_9NOCA</name>
<dbReference type="Pfam" id="PF02861">
    <property type="entry name" value="Clp_N"/>
    <property type="match status" value="1"/>
</dbReference>
<dbReference type="InterPro" id="IPR036628">
    <property type="entry name" value="Clp_N_dom_sf"/>
</dbReference>
<dbReference type="SUPFAM" id="SSF81923">
    <property type="entry name" value="Double Clp-N motif"/>
    <property type="match status" value="1"/>
</dbReference>